<gene>
    <name evidence="1" type="ORF">S06H3_18462</name>
</gene>
<dbReference type="AlphaFoldDB" id="X1MKC2"/>
<reference evidence="1" key="1">
    <citation type="journal article" date="2014" name="Front. Microbiol.">
        <title>High frequency of phylogenetically diverse reductive dehalogenase-homologous genes in deep subseafloor sedimentary metagenomes.</title>
        <authorList>
            <person name="Kawai M."/>
            <person name="Futagami T."/>
            <person name="Toyoda A."/>
            <person name="Takaki Y."/>
            <person name="Nishi S."/>
            <person name="Hori S."/>
            <person name="Arai W."/>
            <person name="Tsubouchi T."/>
            <person name="Morono Y."/>
            <person name="Uchiyama I."/>
            <person name="Ito T."/>
            <person name="Fujiyama A."/>
            <person name="Inagaki F."/>
            <person name="Takami H."/>
        </authorList>
    </citation>
    <scope>NUCLEOTIDE SEQUENCE</scope>
    <source>
        <strain evidence="1">Expedition CK06-06</strain>
    </source>
</reference>
<organism evidence="1">
    <name type="scientific">marine sediment metagenome</name>
    <dbReference type="NCBI Taxonomy" id="412755"/>
    <lineage>
        <taxon>unclassified sequences</taxon>
        <taxon>metagenomes</taxon>
        <taxon>ecological metagenomes</taxon>
    </lineage>
</organism>
<sequence>MGADAIDPIEPPPQGDVHLASVRNEYGKGLVLFGNLEIGDIESMEPDDFEKVVRQVLSDGTSGKGRGFVLMPTASPVGRKIGARTMQNYETIVHVVEGS</sequence>
<proteinExistence type="predicted"/>
<dbReference type="Gene3D" id="3.20.20.210">
    <property type="match status" value="1"/>
</dbReference>
<protein>
    <submittedName>
        <fullName evidence="1">Uncharacterized protein</fullName>
    </submittedName>
</protein>
<evidence type="ECO:0000313" key="1">
    <source>
        <dbReference type="EMBL" id="GAI15160.1"/>
    </source>
</evidence>
<dbReference type="InterPro" id="IPR038071">
    <property type="entry name" value="UROD/MetE-like_sf"/>
</dbReference>
<accession>X1MKC2</accession>
<comment type="caution">
    <text evidence="1">The sequence shown here is derived from an EMBL/GenBank/DDBJ whole genome shotgun (WGS) entry which is preliminary data.</text>
</comment>
<name>X1MKC2_9ZZZZ</name>
<dbReference type="EMBL" id="BARV01009341">
    <property type="protein sequence ID" value="GAI15160.1"/>
    <property type="molecule type" value="Genomic_DNA"/>
</dbReference>